<dbReference type="AlphaFoldDB" id="A0A2M9G141"/>
<evidence type="ECO:0000313" key="1">
    <source>
        <dbReference type="EMBL" id="PJK29430.1"/>
    </source>
</evidence>
<evidence type="ECO:0000313" key="2">
    <source>
        <dbReference type="Proteomes" id="UP000229498"/>
    </source>
</evidence>
<reference evidence="1 2" key="1">
    <citation type="submission" date="2017-11" db="EMBL/GenBank/DDBJ databases">
        <title>Draft genome sequence of Rhizobiales bacterium SY3-13.</title>
        <authorList>
            <person name="Sun C."/>
        </authorList>
    </citation>
    <scope>NUCLEOTIDE SEQUENCE [LARGE SCALE GENOMIC DNA]</scope>
    <source>
        <strain evidence="1 2">SY3-13</strain>
    </source>
</reference>
<dbReference type="RefSeq" id="WP_109792028.1">
    <property type="nucleotide sequence ID" value="NZ_PHIG01000033.1"/>
</dbReference>
<gene>
    <name evidence="1" type="ORF">CVT23_12580</name>
</gene>
<organism evidence="1 2">
    <name type="scientific">Minwuia thermotolerans</name>
    <dbReference type="NCBI Taxonomy" id="2056226"/>
    <lineage>
        <taxon>Bacteria</taxon>
        <taxon>Pseudomonadati</taxon>
        <taxon>Pseudomonadota</taxon>
        <taxon>Alphaproteobacteria</taxon>
        <taxon>Minwuiales</taxon>
        <taxon>Minwuiaceae</taxon>
        <taxon>Minwuia</taxon>
    </lineage>
</organism>
<sequence>MFVKPCSAPLVPFAAPAGPGLWLVVFLDPPEPGPDDPLPNRLLARALRLLRPGFRHVLAISPVVGAGDPGRGWLVCNPGARALGLGVAPSHETLRVLRRLVRQGRARCVAVTAREPARMQPRGLFTCVQVVAHLIGVPCHPFATPRGLWRRIAAMRA</sequence>
<name>A0A2M9G141_9PROT</name>
<dbReference type="EMBL" id="PHIG01000033">
    <property type="protein sequence ID" value="PJK29430.1"/>
    <property type="molecule type" value="Genomic_DNA"/>
</dbReference>
<keyword evidence="2" id="KW-1185">Reference proteome</keyword>
<accession>A0A2M9G141</accession>
<dbReference type="Proteomes" id="UP000229498">
    <property type="component" value="Unassembled WGS sequence"/>
</dbReference>
<protein>
    <submittedName>
        <fullName evidence="1">Uncharacterized protein</fullName>
    </submittedName>
</protein>
<proteinExistence type="predicted"/>
<comment type="caution">
    <text evidence="1">The sequence shown here is derived from an EMBL/GenBank/DDBJ whole genome shotgun (WGS) entry which is preliminary data.</text>
</comment>